<evidence type="ECO:0000256" key="2">
    <source>
        <dbReference type="ARBA" id="ARBA00005522"/>
    </source>
</evidence>
<keyword evidence="9" id="KW-0150">Chloroplast</keyword>
<dbReference type="InterPro" id="IPR003029">
    <property type="entry name" value="S1_domain"/>
</dbReference>
<evidence type="ECO:0000256" key="5">
    <source>
        <dbReference type="ARBA" id="ARBA00022842"/>
    </source>
</evidence>
<dbReference type="InterPro" id="IPR004659">
    <property type="entry name" value="RNase_E/G"/>
</dbReference>
<dbReference type="GO" id="GO:0016787">
    <property type="term" value="F:hydrolase activity"/>
    <property type="evidence" value="ECO:0007669"/>
    <property type="project" value="UniProtKB-KW"/>
</dbReference>
<dbReference type="GO" id="GO:0004540">
    <property type="term" value="F:RNA nuclease activity"/>
    <property type="evidence" value="ECO:0007669"/>
    <property type="project" value="InterPro"/>
</dbReference>
<sequence length="500" mass="58093">MVKKIIISSFNNVAVTLQGIKVQYIVLVNQTYQLNDIFVGKVQKIFSSINAAFIDLGQNNRSGFIHASDIKHLKRNNQSTRINDVIYINQCLLVQVIKEPTVNKGPRLTSNVHIHGMYVTLMPFCNFLFISSAIYDYSERFYLYSLGLLIKPCSMGLLMKSSASGVAESLILYDLNNVLKQWNFLQKQFIRSTSPKILYKDEDLVKRVIRDFYDKNINKIVVDSSYSLNLVYHYLKKWSYISPKIETKLCLYDRQVCILDKFNVKFSIKKALESKVSLLQGGYVFIQSYEALTVIDVNSGSFNKLDSSRDTVLRVNLFAAVEISYQLKLRNISGVIIIDFIDMLSQRDKIQLLEQFNRLLSCDDCSPQIFKLSELGLLELTRRRKRQGIREVFSTHLDNLDYSDGLYRYSLYSKIFYGPPSRYFNYNNTLNKGIRYLFFSKFFLTNRLIVNKFYCSSSLYNSTYFYLCDNLNILCFFLPQANYIVPIALYTRLTSLMNSK</sequence>
<dbReference type="CDD" id="cd04453">
    <property type="entry name" value="S1_RNase_E"/>
    <property type="match status" value="1"/>
</dbReference>
<proteinExistence type="inferred from homology"/>
<feature type="domain" description="S1 motif" evidence="8">
    <location>
        <begin position="35"/>
        <end position="111"/>
    </location>
</feature>
<gene>
    <name evidence="9" type="primary">rne</name>
</gene>
<dbReference type="Pfam" id="PF00575">
    <property type="entry name" value="S1"/>
    <property type="match status" value="1"/>
</dbReference>
<geneLocation type="chloroplast" evidence="9"/>
<comment type="cofactor">
    <cofactor evidence="1">
        <name>Mg(2+)</name>
        <dbReference type="ChEBI" id="CHEBI:18420"/>
    </cofactor>
</comment>
<dbReference type="PANTHER" id="PTHR30001:SF0">
    <property type="entry name" value="RIBONUCLEASE G"/>
    <property type="match status" value="1"/>
</dbReference>
<protein>
    <submittedName>
        <fullName evidence="9">Ribonuclease E</fullName>
    </submittedName>
</protein>
<dbReference type="PROSITE" id="PS50126">
    <property type="entry name" value="S1"/>
    <property type="match status" value="1"/>
</dbReference>
<comment type="function">
    <text evidence="7">Involved in intercistronic processing of primary transcripts from chloroplast operons. The endonucleolytic activity of the enzyme depends on the number of phosphates at the 5' end, is inhibited by structured RNA, and preferentially cleaves A/U-rich sequences.</text>
</comment>
<keyword evidence="5" id="KW-0460">Magnesium</keyword>
<dbReference type="GO" id="GO:0006364">
    <property type="term" value="P:rRNA processing"/>
    <property type="evidence" value="ECO:0007669"/>
    <property type="project" value="TreeGrafter"/>
</dbReference>
<evidence type="ECO:0000313" key="9">
    <source>
        <dbReference type="EMBL" id="ARW64899.1"/>
    </source>
</evidence>
<dbReference type="AlphaFoldDB" id="A0A1Z1MG79"/>
<evidence type="ECO:0000256" key="7">
    <source>
        <dbReference type="ARBA" id="ARBA00023436"/>
    </source>
</evidence>
<evidence type="ECO:0000256" key="4">
    <source>
        <dbReference type="ARBA" id="ARBA00022801"/>
    </source>
</evidence>
<reference evidence="9" key="1">
    <citation type="journal article" date="2017" name="J. Phycol.">
        <title>Analysis of chloroplast genomes and a supermatrix inform reclassification of the Rhodomelaceae (Rhodophyta).</title>
        <authorList>
            <person name="Diaz-Tapia P."/>
            <person name="Maggs C.A."/>
            <person name="West J.A."/>
            <person name="Verbruggen H."/>
        </authorList>
    </citation>
    <scope>NUCLEOTIDE SEQUENCE</scope>
    <source>
        <strain evidence="9">PD0001</strain>
    </source>
</reference>
<keyword evidence="6" id="KW-0694">RNA-binding</keyword>
<keyword evidence="9" id="KW-0934">Plastid</keyword>
<dbReference type="GO" id="GO:0003723">
    <property type="term" value="F:RNA binding"/>
    <property type="evidence" value="ECO:0007669"/>
    <property type="project" value="UniProtKB-KW"/>
</dbReference>
<dbReference type="SMART" id="SM00316">
    <property type="entry name" value="S1"/>
    <property type="match status" value="1"/>
</dbReference>
<evidence type="ECO:0000256" key="3">
    <source>
        <dbReference type="ARBA" id="ARBA00022723"/>
    </source>
</evidence>
<dbReference type="EMBL" id="MF101435">
    <property type="protein sequence ID" value="ARW64899.1"/>
    <property type="molecule type" value="Genomic_DNA"/>
</dbReference>
<dbReference type="InterPro" id="IPR019307">
    <property type="entry name" value="RNA-bd_AU-1/RNase_E/G"/>
</dbReference>
<keyword evidence="4" id="KW-0378">Hydrolase</keyword>
<dbReference type="InterPro" id="IPR012340">
    <property type="entry name" value="NA-bd_OB-fold"/>
</dbReference>
<dbReference type="Pfam" id="PF10150">
    <property type="entry name" value="RNase_E_G"/>
    <property type="match status" value="1"/>
</dbReference>
<dbReference type="NCBIfam" id="TIGR00757">
    <property type="entry name" value="RNaseEG"/>
    <property type="match status" value="1"/>
</dbReference>
<comment type="similarity">
    <text evidence="2">Belongs to the RNase E/G family.</text>
</comment>
<organism evidence="9">
    <name type="scientific">Polysiphonia sertularioides</name>
    <dbReference type="NCBI Taxonomy" id="945028"/>
    <lineage>
        <taxon>Eukaryota</taxon>
        <taxon>Rhodophyta</taxon>
        <taxon>Florideophyceae</taxon>
        <taxon>Rhodymeniophycidae</taxon>
        <taxon>Ceramiales</taxon>
        <taxon>Rhodomelaceae</taxon>
        <taxon>Polysiphonioideae</taxon>
        <taxon>Polysiphonia</taxon>
    </lineage>
</organism>
<dbReference type="GO" id="GO:0046872">
    <property type="term" value="F:metal ion binding"/>
    <property type="evidence" value="ECO:0007669"/>
    <property type="project" value="UniProtKB-KW"/>
</dbReference>
<name>A0A1Z1MG79_9FLOR</name>
<accession>A0A1Z1MG79</accession>
<dbReference type="GO" id="GO:0005737">
    <property type="term" value="C:cytoplasm"/>
    <property type="evidence" value="ECO:0007669"/>
    <property type="project" value="TreeGrafter"/>
</dbReference>
<evidence type="ECO:0000259" key="8">
    <source>
        <dbReference type="PROSITE" id="PS50126"/>
    </source>
</evidence>
<evidence type="ECO:0000256" key="6">
    <source>
        <dbReference type="ARBA" id="ARBA00022884"/>
    </source>
</evidence>
<dbReference type="PANTHER" id="PTHR30001">
    <property type="entry name" value="RIBONUCLEASE"/>
    <property type="match status" value="1"/>
</dbReference>
<dbReference type="Gene3D" id="2.40.50.140">
    <property type="entry name" value="Nucleic acid-binding proteins"/>
    <property type="match status" value="1"/>
</dbReference>
<keyword evidence="3" id="KW-0479">Metal-binding</keyword>
<evidence type="ECO:0000256" key="1">
    <source>
        <dbReference type="ARBA" id="ARBA00001946"/>
    </source>
</evidence>
<dbReference type="SUPFAM" id="SSF50249">
    <property type="entry name" value="Nucleic acid-binding proteins"/>
    <property type="match status" value="1"/>
</dbReference>